<dbReference type="PANTHER" id="PTHR42802">
    <property type="entry name" value="MONOOXYGENASE"/>
    <property type="match status" value="1"/>
</dbReference>
<evidence type="ECO:0000256" key="6">
    <source>
        <dbReference type="ARBA" id="ARBA00022630"/>
    </source>
</evidence>
<evidence type="ECO:0000256" key="9">
    <source>
        <dbReference type="ARBA" id="ARBA00023002"/>
    </source>
</evidence>
<dbReference type="Gene3D" id="3.50.50.60">
    <property type="entry name" value="FAD/NAD(P)-binding domain"/>
    <property type="match status" value="1"/>
</dbReference>
<evidence type="ECO:0000256" key="15">
    <source>
        <dbReference type="ARBA" id="ARBA00048407"/>
    </source>
</evidence>
<keyword evidence="17" id="KW-1185">Reference proteome</keyword>
<comment type="cofactor">
    <cofactor evidence="1">
        <name>FAD</name>
        <dbReference type="ChEBI" id="CHEBI:57692"/>
    </cofactor>
</comment>
<dbReference type="STRING" id="1210086.GCA_001613105_05721"/>
<dbReference type="Proteomes" id="UP000254869">
    <property type="component" value="Unassembled WGS sequence"/>
</dbReference>
<evidence type="ECO:0000256" key="11">
    <source>
        <dbReference type="ARBA" id="ARBA00029939"/>
    </source>
</evidence>
<dbReference type="EC" id="1.14.13.59" evidence="4"/>
<comment type="similarity">
    <text evidence="3">Belongs to the lysine N(6)-hydroxylase/L-ornithine N(5)-oxygenase family.</text>
</comment>
<dbReference type="GO" id="GO:0006879">
    <property type="term" value="P:intracellular iron ion homeostasis"/>
    <property type="evidence" value="ECO:0007669"/>
    <property type="project" value="TreeGrafter"/>
</dbReference>
<evidence type="ECO:0000256" key="4">
    <source>
        <dbReference type="ARBA" id="ARBA00013076"/>
    </source>
</evidence>
<dbReference type="InterPro" id="IPR036188">
    <property type="entry name" value="FAD/NAD-bd_sf"/>
</dbReference>
<organism evidence="16 17">
    <name type="scientific">Nocardia pseudobrasiliensis</name>
    <dbReference type="NCBI Taxonomy" id="45979"/>
    <lineage>
        <taxon>Bacteria</taxon>
        <taxon>Bacillati</taxon>
        <taxon>Actinomycetota</taxon>
        <taxon>Actinomycetes</taxon>
        <taxon>Mycobacteriales</taxon>
        <taxon>Nocardiaceae</taxon>
        <taxon>Nocardia</taxon>
    </lineage>
</organism>
<dbReference type="Pfam" id="PF13434">
    <property type="entry name" value="Lys_Orn_oxgnase"/>
    <property type="match status" value="1"/>
</dbReference>
<evidence type="ECO:0000256" key="14">
    <source>
        <dbReference type="ARBA" id="ARBA00032738"/>
    </source>
</evidence>
<name>A0A370I9Y1_9NOCA</name>
<evidence type="ECO:0000256" key="2">
    <source>
        <dbReference type="ARBA" id="ARBA00005102"/>
    </source>
</evidence>
<dbReference type="SUPFAM" id="SSF51905">
    <property type="entry name" value="FAD/NAD(P)-binding domain"/>
    <property type="match status" value="1"/>
</dbReference>
<protein>
    <recommendedName>
        <fullName evidence="5">L-lysine N6-monooxygenase MbtG</fullName>
        <ecNumber evidence="4">1.14.13.59</ecNumber>
    </recommendedName>
    <alternativeName>
        <fullName evidence="14">Lysine 6-N-hydroxylase</fullName>
    </alternativeName>
    <alternativeName>
        <fullName evidence="13">Lysine N6-hydroxylase</fullName>
    </alternativeName>
    <alternativeName>
        <fullName evidence="11">Lysine-N-oxygenase</fullName>
    </alternativeName>
    <alternativeName>
        <fullName evidence="12">Mycobactin synthase protein G</fullName>
    </alternativeName>
</protein>
<evidence type="ECO:0000256" key="7">
    <source>
        <dbReference type="ARBA" id="ARBA00022827"/>
    </source>
</evidence>
<evidence type="ECO:0000256" key="5">
    <source>
        <dbReference type="ARBA" id="ARBA00016406"/>
    </source>
</evidence>
<proteinExistence type="inferred from homology"/>
<gene>
    <name evidence="16" type="ORF">DFR76_103569</name>
</gene>
<comment type="catalytic activity">
    <reaction evidence="15">
        <text>L-lysine + NADPH + O2 = N(6)-hydroxy-L-lysine + NADP(+) + H2O</text>
        <dbReference type="Rhea" id="RHEA:23228"/>
        <dbReference type="ChEBI" id="CHEBI:15377"/>
        <dbReference type="ChEBI" id="CHEBI:15379"/>
        <dbReference type="ChEBI" id="CHEBI:32551"/>
        <dbReference type="ChEBI" id="CHEBI:57783"/>
        <dbReference type="ChEBI" id="CHEBI:57820"/>
        <dbReference type="ChEBI" id="CHEBI:58349"/>
        <dbReference type="EC" id="1.14.13.59"/>
    </reaction>
</comment>
<evidence type="ECO:0000256" key="13">
    <source>
        <dbReference type="ARBA" id="ARBA00032493"/>
    </source>
</evidence>
<comment type="pathway">
    <text evidence="2">Siderophore biosynthesis; mycobactin biosynthesis.</text>
</comment>
<keyword evidence="6" id="KW-0285">Flavoprotein</keyword>
<keyword evidence="9" id="KW-0560">Oxidoreductase</keyword>
<comment type="caution">
    <text evidence="16">The sequence shown here is derived from an EMBL/GenBank/DDBJ whole genome shotgun (WGS) entry which is preliminary data.</text>
</comment>
<reference evidence="16 17" key="1">
    <citation type="submission" date="2018-07" db="EMBL/GenBank/DDBJ databases">
        <title>Genomic Encyclopedia of Type Strains, Phase IV (KMG-IV): sequencing the most valuable type-strain genomes for metagenomic binning, comparative biology and taxonomic classification.</title>
        <authorList>
            <person name="Goeker M."/>
        </authorList>
    </citation>
    <scope>NUCLEOTIDE SEQUENCE [LARGE SCALE GENOMIC DNA]</scope>
    <source>
        <strain evidence="16 17">DSM 44290</strain>
    </source>
</reference>
<dbReference type="PANTHER" id="PTHR42802:SF1">
    <property type="entry name" value="L-ORNITHINE N(5)-MONOOXYGENASE"/>
    <property type="match status" value="1"/>
</dbReference>
<accession>A0A370I9Y1</accession>
<evidence type="ECO:0000313" key="17">
    <source>
        <dbReference type="Proteomes" id="UP000254869"/>
    </source>
</evidence>
<dbReference type="InterPro" id="IPR025700">
    <property type="entry name" value="Lys/Orn_oxygenase"/>
</dbReference>
<keyword evidence="10" id="KW-0503">Monooxygenase</keyword>
<evidence type="ECO:0000256" key="1">
    <source>
        <dbReference type="ARBA" id="ARBA00001974"/>
    </source>
</evidence>
<evidence type="ECO:0000256" key="10">
    <source>
        <dbReference type="ARBA" id="ARBA00023033"/>
    </source>
</evidence>
<evidence type="ECO:0000256" key="8">
    <source>
        <dbReference type="ARBA" id="ARBA00022857"/>
    </source>
</evidence>
<keyword evidence="8" id="KW-0521">NADP</keyword>
<dbReference type="AlphaFoldDB" id="A0A370I9Y1"/>
<sequence length="434" mass="49126">MTAYDVDVLAIGAGPANLALAIALEESGDVALAQNTLILEQHPDVKWQRNLLLPWARSQVSFLKDLVTLRNPRSRFTFLNFLHERRRLDEFVNLATFNPYRQELSDYQAWVAHSLEYVKVRYNARVERVEPRRGADRRIVGWTVYLTSGDRIACRDLVFGTGRDARIPAEFAGLPTDKVIHSTQYATRIAEIVAEGREVTRPVVIGGAQSAAEMFMSVHSDLPGCRPTMIMRSIGLQNYQTSKFVNELFYPSFVDEFYYCDAEARRRILDEVHLTNYAGLAPPFLDELYSMLYQQKLYGHQRSRVIPMTDVVGAQADGDEIVLSLRDLRSGQIDELRSDLVLLGTGYQPEMPAMVRDLGDRIGVSTIEVSRRYRWDIGEHAWGAVYLQGMNEATHGISDTLISVLANRSQDIVDDLVDRRAELGERPVAEVRTA</sequence>
<evidence type="ECO:0000313" key="16">
    <source>
        <dbReference type="EMBL" id="RDI67498.1"/>
    </source>
</evidence>
<evidence type="ECO:0000256" key="12">
    <source>
        <dbReference type="ARBA" id="ARBA00031158"/>
    </source>
</evidence>
<dbReference type="GO" id="GO:0047091">
    <property type="term" value="F:L-lysine 6-monooxygenase (NADPH) activity"/>
    <property type="evidence" value="ECO:0007669"/>
    <property type="project" value="UniProtKB-EC"/>
</dbReference>
<keyword evidence="7" id="KW-0274">FAD</keyword>
<dbReference type="EMBL" id="QQBC01000003">
    <property type="protein sequence ID" value="RDI67498.1"/>
    <property type="molecule type" value="Genomic_DNA"/>
</dbReference>
<dbReference type="RefSeq" id="WP_068004142.1">
    <property type="nucleotide sequence ID" value="NZ_QQBC01000003.1"/>
</dbReference>
<evidence type="ECO:0000256" key="3">
    <source>
        <dbReference type="ARBA" id="ARBA00007588"/>
    </source>
</evidence>